<dbReference type="Proteomes" id="UP000761411">
    <property type="component" value="Unassembled WGS sequence"/>
</dbReference>
<dbReference type="EMBL" id="QTKX01000003">
    <property type="protein sequence ID" value="MBS8266552.1"/>
    <property type="molecule type" value="Genomic_DNA"/>
</dbReference>
<protein>
    <submittedName>
        <fullName evidence="2">Uncharacterized protein</fullName>
    </submittedName>
</protein>
<reference evidence="2 3" key="1">
    <citation type="journal article" date="2021" name="Microorganisms">
        <title>Bacterial Dimethylsulfoniopropionate Biosynthesis in the East China Sea.</title>
        <authorList>
            <person name="Liu J."/>
            <person name="Zhang Y."/>
            <person name="Liu J."/>
            <person name="Zhong H."/>
            <person name="Williams B.T."/>
            <person name="Zheng Y."/>
            <person name="Curson A.R.J."/>
            <person name="Sun C."/>
            <person name="Sun H."/>
            <person name="Song D."/>
            <person name="Wagner Mackenzie B."/>
            <person name="Bermejo Martinez A."/>
            <person name="Todd J.D."/>
            <person name="Zhang X.H."/>
        </authorList>
    </citation>
    <scope>NUCLEOTIDE SEQUENCE [LARGE SCALE GENOMIC DNA]</scope>
    <source>
        <strain evidence="2 3">ESS08</strain>
    </source>
</reference>
<feature type="compositionally biased region" description="Basic and acidic residues" evidence="1">
    <location>
        <begin position="70"/>
        <end position="88"/>
    </location>
</feature>
<evidence type="ECO:0000256" key="1">
    <source>
        <dbReference type="SAM" id="MobiDB-lite"/>
    </source>
</evidence>
<sequence>MCPKRKRRHDFGHKRSQHVPEKEEEIRFRSQEEPTCARKGRGDTISVTRGANMCPKRKRKHDFGHKKRQHVPEKEEETRFRSQEEPTCVRKGRGVKISVTRGANMCPKRKRNHEYGHKQGELGLRMRSYGNALLF</sequence>
<feature type="region of interest" description="Disordered" evidence="1">
    <location>
        <begin position="1"/>
        <end position="89"/>
    </location>
</feature>
<accession>A0A944CQD1</accession>
<feature type="compositionally biased region" description="Basic residues" evidence="1">
    <location>
        <begin position="1"/>
        <end position="17"/>
    </location>
</feature>
<organism evidence="2 3">
    <name type="scientific">Mesobacillus boroniphilus</name>
    <dbReference type="NCBI Taxonomy" id="308892"/>
    <lineage>
        <taxon>Bacteria</taxon>
        <taxon>Bacillati</taxon>
        <taxon>Bacillota</taxon>
        <taxon>Bacilli</taxon>
        <taxon>Bacillales</taxon>
        <taxon>Bacillaceae</taxon>
        <taxon>Mesobacillus</taxon>
    </lineage>
</organism>
<comment type="caution">
    <text evidence="2">The sequence shown here is derived from an EMBL/GenBank/DDBJ whole genome shotgun (WGS) entry which is preliminary data.</text>
</comment>
<feature type="compositionally biased region" description="Basic residues" evidence="1">
    <location>
        <begin position="55"/>
        <end position="69"/>
    </location>
</feature>
<evidence type="ECO:0000313" key="2">
    <source>
        <dbReference type="EMBL" id="MBS8266552.1"/>
    </source>
</evidence>
<gene>
    <name evidence="2" type="ORF">DYI25_19195</name>
</gene>
<feature type="compositionally biased region" description="Basic and acidic residues" evidence="1">
    <location>
        <begin position="18"/>
        <end position="42"/>
    </location>
</feature>
<evidence type="ECO:0000313" key="3">
    <source>
        <dbReference type="Proteomes" id="UP000761411"/>
    </source>
</evidence>
<proteinExistence type="predicted"/>
<keyword evidence="3" id="KW-1185">Reference proteome</keyword>
<name>A0A944CQD1_9BACI</name>
<dbReference type="AlphaFoldDB" id="A0A944CQD1"/>